<feature type="domain" description="DNL-type" evidence="7">
    <location>
        <begin position="132"/>
        <end position="241"/>
    </location>
</feature>
<sequence length="242" mass="27180">MNFFSSSPVLYLFILSLVNSYGESQAFNVHFHQHSSQSLRAENGYHARHTFIHSPTSFAFALQQSAQDDENPDPAFSSRKPRRRNRASETTEETENIPCLPPIGESSYTGDATMENGGMIRLDGTSHDVSHVGSERFEIQYTCKVCETRNSHRISRMAYRNGIVITVCSGCLSKHLIADNLGWTKYVGGFDGDTNIEEFMKTMGREDEVERVSQDVFHLENILNIESQGKGDIHAGDSNTFE</sequence>
<evidence type="ECO:0000256" key="4">
    <source>
        <dbReference type="PROSITE-ProRule" id="PRU00834"/>
    </source>
</evidence>
<evidence type="ECO:0000256" key="6">
    <source>
        <dbReference type="SAM" id="SignalP"/>
    </source>
</evidence>
<keyword evidence="6" id="KW-0732">Signal</keyword>
<dbReference type="EMBL" id="HBIO01001135">
    <property type="protein sequence ID" value="CAE0455968.1"/>
    <property type="molecule type" value="Transcribed_RNA"/>
</dbReference>
<evidence type="ECO:0000259" key="7">
    <source>
        <dbReference type="PROSITE" id="PS51501"/>
    </source>
</evidence>
<organism evidence="8">
    <name type="scientific">Chaetoceros debilis</name>
    <dbReference type="NCBI Taxonomy" id="122233"/>
    <lineage>
        <taxon>Eukaryota</taxon>
        <taxon>Sar</taxon>
        <taxon>Stramenopiles</taxon>
        <taxon>Ochrophyta</taxon>
        <taxon>Bacillariophyta</taxon>
        <taxon>Coscinodiscophyceae</taxon>
        <taxon>Chaetocerotophycidae</taxon>
        <taxon>Chaetocerotales</taxon>
        <taxon>Chaetocerotaceae</taxon>
        <taxon>Chaetoceros</taxon>
    </lineage>
</organism>
<dbReference type="InterPro" id="IPR024158">
    <property type="entry name" value="Mt_import_TIM15"/>
</dbReference>
<dbReference type="GO" id="GO:0030150">
    <property type="term" value="P:protein import into mitochondrial matrix"/>
    <property type="evidence" value="ECO:0007669"/>
    <property type="project" value="TreeGrafter"/>
</dbReference>
<gene>
    <name evidence="8" type="ORF">CDEB00056_LOCUS809</name>
</gene>
<protein>
    <recommendedName>
        <fullName evidence="7">DNL-type domain-containing protein</fullName>
    </recommendedName>
</protein>
<evidence type="ECO:0000256" key="2">
    <source>
        <dbReference type="ARBA" id="ARBA00022771"/>
    </source>
</evidence>
<dbReference type="PROSITE" id="PS51501">
    <property type="entry name" value="ZF_DNL"/>
    <property type="match status" value="1"/>
</dbReference>
<proteinExistence type="predicted"/>
<dbReference type="GO" id="GO:0050821">
    <property type="term" value="P:protein stabilization"/>
    <property type="evidence" value="ECO:0007669"/>
    <property type="project" value="TreeGrafter"/>
</dbReference>
<dbReference type="GO" id="GO:0006457">
    <property type="term" value="P:protein folding"/>
    <property type="evidence" value="ECO:0007669"/>
    <property type="project" value="TreeGrafter"/>
</dbReference>
<evidence type="ECO:0000256" key="1">
    <source>
        <dbReference type="ARBA" id="ARBA00022723"/>
    </source>
</evidence>
<reference evidence="8" key="1">
    <citation type="submission" date="2021-01" db="EMBL/GenBank/DDBJ databases">
        <authorList>
            <person name="Corre E."/>
            <person name="Pelletier E."/>
            <person name="Niang G."/>
            <person name="Scheremetjew M."/>
            <person name="Finn R."/>
            <person name="Kale V."/>
            <person name="Holt S."/>
            <person name="Cochrane G."/>
            <person name="Meng A."/>
            <person name="Brown T."/>
            <person name="Cohen L."/>
        </authorList>
    </citation>
    <scope>NUCLEOTIDE SEQUENCE</scope>
    <source>
        <strain evidence="8">MM31A-1</strain>
    </source>
</reference>
<feature type="chain" id="PRO_5031019932" description="DNL-type domain-containing protein" evidence="6">
    <location>
        <begin position="27"/>
        <end position="242"/>
    </location>
</feature>
<keyword evidence="2 4" id="KW-0863">Zinc-finger</keyword>
<dbReference type="GO" id="GO:0051087">
    <property type="term" value="F:protein-folding chaperone binding"/>
    <property type="evidence" value="ECO:0007669"/>
    <property type="project" value="TreeGrafter"/>
</dbReference>
<dbReference type="GO" id="GO:0005739">
    <property type="term" value="C:mitochondrion"/>
    <property type="evidence" value="ECO:0007669"/>
    <property type="project" value="TreeGrafter"/>
</dbReference>
<keyword evidence="3" id="KW-0862">Zinc</keyword>
<dbReference type="Pfam" id="PF05180">
    <property type="entry name" value="zf-DNL"/>
    <property type="match status" value="1"/>
</dbReference>
<dbReference type="InterPro" id="IPR007853">
    <property type="entry name" value="Znf_DNL-typ"/>
</dbReference>
<keyword evidence="1" id="KW-0479">Metal-binding</keyword>
<feature type="region of interest" description="Disordered" evidence="5">
    <location>
        <begin position="64"/>
        <end position="105"/>
    </location>
</feature>
<dbReference type="PANTHER" id="PTHR20922:SF13">
    <property type="entry name" value="DNL-TYPE ZINC FINGER PROTEIN"/>
    <property type="match status" value="1"/>
</dbReference>
<dbReference type="AlphaFoldDB" id="A0A7S3V4G3"/>
<evidence type="ECO:0000256" key="5">
    <source>
        <dbReference type="SAM" id="MobiDB-lite"/>
    </source>
</evidence>
<feature type="signal peptide" evidence="6">
    <location>
        <begin position="1"/>
        <end position="26"/>
    </location>
</feature>
<evidence type="ECO:0000313" key="8">
    <source>
        <dbReference type="EMBL" id="CAE0455968.1"/>
    </source>
</evidence>
<name>A0A7S3V4G3_9STRA</name>
<dbReference type="PANTHER" id="PTHR20922">
    <property type="entry name" value="DNL-TYPE ZINC FINGER PROTEIN"/>
    <property type="match status" value="1"/>
</dbReference>
<accession>A0A7S3V4G3</accession>
<evidence type="ECO:0000256" key="3">
    <source>
        <dbReference type="ARBA" id="ARBA00022833"/>
    </source>
</evidence>
<dbReference type="GO" id="GO:0008270">
    <property type="term" value="F:zinc ion binding"/>
    <property type="evidence" value="ECO:0007669"/>
    <property type="project" value="UniProtKB-KW"/>
</dbReference>